<dbReference type="Gene3D" id="2.60.120.260">
    <property type="entry name" value="Galactose-binding domain-like"/>
    <property type="match status" value="1"/>
</dbReference>
<dbReference type="EMBL" id="JAUSQM010000001">
    <property type="protein sequence ID" value="MDP9821329.1"/>
    <property type="molecule type" value="Genomic_DNA"/>
</dbReference>
<dbReference type="Proteomes" id="UP001240447">
    <property type="component" value="Unassembled WGS sequence"/>
</dbReference>
<reference evidence="5 6" key="1">
    <citation type="submission" date="2023-07" db="EMBL/GenBank/DDBJ databases">
        <title>Sequencing the genomes of 1000 actinobacteria strains.</title>
        <authorList>
            <person name="Klenk H.-P."/>
        </authorList>
    </citation>
    <scope>NUCLEOTIDE SEQUENCE [LARGE SCALE GENOMIC DNA]</scope>
    <source>
        <strain evidence="5 6">GD13</strain>
    </source>
</reference>
<feature type="region of interest" description="Disordered" evidence="2">
    <location>
        <begin position="288"/>
        <end position="415"/>
    </location>
</feature>
<evidence type="ECO:0000313" key="5">
    <source>
        <dbReference type="EMBL" id="MDP9821329.1"/>
    </source>
</evidence>
<gene>
    <name evidence="5" type="ORF">J2S59_001138</name>
</gene>
<keyword evidence="3" id="KW-0812">Transmembrane</keyword>
<dbReference type="SUPFAM" id="SSF49785">
    <property type="entry name" value="Galactose-binding domain-like"/>
    <property type="match status" value="1"/>
</dbReference>
<evidence type="ECO:0000256" key="3">
    <source>
        <dbReference type="SAM" id="Phobius"/>
    </source>
</evidence>
<organism evidence="5 6">
    <name type="scientific">Nocardioides massiliensis</name>
    <dbReference type="NCBI Taxonomy" id="1325935"/>
    <lineage>
        <taxon>Bacteria</taxon>
        <taxon>Bacillati</taxon>
        <taxon>Actinomycetota</taxon>
        <taxon>Actinomycetes</taxon>
        <taxon>Propionibacteriales</taxon>
        <taxon>Nocardioidaceae</taxon>
        <taxon>Nocardioides</taxon>
    </lineage>
</organism>
<dbReference type="InterPro" id="IPR011009">
    <property type="entry name" value="Kinase-like_dom_sf"/>
</dbReference>
<feature type="compositionally biased region" description="Basic and acidic residues" evidence="2">
    <location>
        <begin position="311"/>
        <end position="323"/>
    </location>
</feature>
<keyword evidence="3" id="KW-0472">Membrane</keyword>
<feature type="domain" description="Protein kinase" evidence="4">
    <location>
        <begin position="23"/>
        <end position="260"/>
    </location>
</feature>
<protein>
    <recommendedName>
        <fullName evidence="4">Protein kinase domain-containing protein</fullName>
    </recommendedName>
</protein>
<keyword evidence="6" id="KW-1185">Reference proteome</keyword>
<evidence type="ECO:0000259" key="4">
    <source>
        <dbReference type="SMART" id="SM00220"/>
    </source>
</evidence>
<evidence type="ECO:0000256" key="2">
    <source>
        <dbReference type="SAM" id="MobiDB-lite"/>
    </source>
</evidence>
<evidence type="ECO:0000313" key="6">
    <source>
        <dbReference type="Proteomes" id="UP001240447"/>
    </source>
</evidence>
<dbReference type="RefSeq" id="WP_306824903.1">
    <property type="nucleotide sequence ID" value="NZ_JAUSQM010000001.1"/>
</dbReference>
<comment type="caution">
    <text evidence="5">The sequence shown here is derived from an EMBL/GenBank/DDBJ whole genome shotgun (WGS) entry which is preliminary data.</text>
</comment>
<dbReference type="Gene3D" id="3.30.200.20">
    <property type="entry name" value="Phosphorylase Kinase, domain 1"/>
    <property type="match status" value="1"/>
</dbReference>
<accession>A0ABT9NLN5</accession>
<dbReference type="Gene3D" id="1.10.510.10">
    <property type="entry name" value="Transferase(Phosphotransferase) domain 1"/>
    <property type="match status" value="1"/>
</dbReference>
<name>A0ABT9NLN5_9ACTN</name>
<dbReference type="SMART" id="SM00220">
    <property type="entry name" value="S_TKc"/>
    <property type="match status" value="1"/>
</dbReference>
<dbReference type="InterPro" id="IPR000719">
    <property type="entry name" value="Prot_kinase_dom"/>
</dbReference>
<feature type="compositionally biased region" description="Pro residues" evidence="2">
    <location>
        <begin position="344"/>
        <end position="360"/>
    </location>
</feature>
<feature type="region of interest" description="Disordered" evidence="2">
    <location>
        <begin position="442"/>
        <end position="464"/>
    </location>
</feature>
<dbReference type="CDD" id="cd13973">
    <property type="entry name" value="PK_MviN-like"/>
    <property type="match status" value="1"/>
</dbReference>
<proteinExistence type="predicted"/>
<dbReference type="InterPro" id="IPR008979">
    <property type="entry name" value="Galactose-bd-like_sf"/>
</dbReference>
<feature type="transmembrane region" description="Helical" evidence="3">
    <location>
        <begin position="417"/>
        <end position="440"/>
    </location>
</feature>
<keyword evidence="1" id="KW-0675">Receptor</keyword>
<evidence type="ECO:0000256" key="1">
    <source>
        <dbReference type="ARBA" id="ARBA00023170"/>
    </source>
</evidence>
<keyword evidence="3" id="KW-1133">Transmembrane helix</keyword>
<sequence>MADDAPPRPGDPWGHGAVLARRYRLEDLLTDHDGARFWRASDQILARDVAVHVLSADDPRARPVIAAARASAAVSDSRFLRVFDADIVGDVAYAVVEWGSGMSLDLLIAEAPLPPRRAAWLVKQVAEAISAAHAHGVAHGRLIPENVLVTETGSVKLIGSVIDAVLAQPREPWGPQGAALGDHESDVVNLAALLYVSLTGRWPGTSGSALPPAPAEQGRLLRPRQVRAGVPRPLDALCQRALQPEADPQGYAVETAHEIAAALSDFVGDPTGLHQPERAWTAPAVPVADLSPAGTEDPEATQAGAPMFFDDDTRVGWDGRSDAAADGGADGDGDAPTLGDTRRTPPPPPPPLPEPEPRPLFSPDAPRRPQPVSGFSTSTGTGTGTGSGVSPDGFWRWDDPGADDTAHGGSTTPGRGWLRVAATVGVLALLVVAVVVAFTLGQRGGGTPRADSGESPTESPSATGAPLDVVAVQDLDPPPAGNGEENAELVGNVVDGDPGTTWITKEYFDQFPALKPGVGLVLDLGEVQDVGSLGIRFVGAPTSVSIYAATEEPSSVDGLEEVASGTYDEAARIQLDETVSARYVVVWLTALPSSGSRFRGEIAEIVVRG</sequence>
<dbReference type="SUPFAM" id="SSF56112">
    <property type="entry name" value="Protein kinase-like (PK-like)"/>
    <property type="match status" value="1"/>
</dbReference>